<evidence type="ECO:0000256" key="1">
    <source>
        <dbReference type="SAM" id="MobiDB-lite"/>
    </source>
</evidence>
<organism evidence="2 3">
    <name type="scientific">Mycena alexandri</name>
    <dbReference type="NCBI Taxonomy" id="1745969"/>
    <lineage>
        <taxon>Eukaryota</taxon>
        <taxon>Fungi</taxon>
        <taxon>Dikarya</taxon>
        <taxon>Basidiomycota</taxon>
        <taxon>Agaricomycotina</taxon>
        <taxon>Agaricomycetes</taxon>
        <taxon>Agaricomycetidae</taxon>
        <taxon>Agaricales</taxon>
        <taxon>Marasmiineae</taxon>
        <taxon>Mycenaceae</taxon>
        <taxon>Mycena</taxon>
    </lineage>
</organism>
<dbReference type="EMBL" id="JARJCM010000032">
    <property type="protein sequence ID" value="KAJ7038446.1"/>
    <property type="molecule type" value="Genomic_DNA"/>
</dbReference>
<accession>A0AAD6T296</accession>
<sequence length="507" mass="55480">MEQERGEKTGGEGVVWEEPDMIGWPEALQKAYVGFERGQDWKACIDALIQLERAQGFPTKGLLVVPNAADERPVEVYKFMRAYRRWEKPLALTSDIGPAAKEGSMAERWWNWWDHVQPAGRMQATGKLMRAERVPLADWEDLGKMGGRNGMLLYVGALLWWGEAAADAEDAEALLKDWRWAVEDVTDVLRLAAESALSAAKSTAEKPTTLKGNVKKPAAKRVNKGAPAKRAPAQRGFKRRQADVGVEDGKENEAPRMRVTMYTEVEPPECRPCPPLPPDGPILVQVIFPPQSLHEPGTSLDVDSSPCVSASKVPAPIDAPSTVSDVLSGPTPRSSAVLSGTTKTIIWLLLLAVNSLVEPICVTSHISQAGCVICDILALSFPDVCGSGFCPAWQDSDTGVSRSESCPRLDFGAFMFLSRLYLCPTAARRGDVEFMTRGLTRASSALDAKHVYTICLNGARRGAAVCLNYGYNLLCLIGGPSAYSISEIRSRKTYFIEIIIYIYSGMR</sequence>
<proteinExistence type="predicted"/>
<evidence type="ECO:0000313" key="3">
    <source>
        <dbReference type="Proteomes" id="UP001218188"/>
    </source>
</evidence>
<comment type="caution">
    <text evidence="2">The sequence shown here is derived from an EMBL/GenBank/DDBJ whole genome shotgun (WGS) entry which is preliminary data.</text>
</comment>
<name>A0AAD6T296_9AGAR</name>
<reference evidence="2" key="1">
    <citation type="submission" date="2023-03" db="EMBL/GenBank/DDBJ databases">
        <title>Massive genome expansion in bonnet fungi (Mycena s.s.) driven by repeated elements and novel gene families across ecological guilds.</title>
        <authorList>
            <consortium name="Lawrence Berkeley National Laboratory"/>
            <person name="Harder C.B."/>
            <person name="Miyauchi S."/>
            <person name="Viragh M."/>
            <person name="Kuo A."/>
            <person name="Thoen E."/>
            <person name="Andreopoulos B."/>
            <person name="Lu D."/>
            <person name="Skrede I."/>
            <person name="Drula E."/>
            <person name="Henrissat B."/>
            <person name="Morin E."/>
            <person name="Kohler A."/>
            <person name="Barry K."/>
            <person name="LaButti K."/>
            <person name="Morin E."/>
            <person name="Salamov A."/>
            <person name="Lipzen A."/>
            <person name="Mereny Z."/>
            <person name="Hegedus B."/>
            <person name="Baldrian P."/>
            <person name="Stursova M."/>
            <person name="Weitz H."/>
            <person name="Taylor A."/>
            <person name="Grigoriev I.V."/>
            <person name="Nagy L.G."/>
            <person name="Martin F."/>
            <person name="Kauserud H."/>
        </authorList>
    </citation>
    <scope>NUCLEOTIDE SEQUENCE</scope>
    <source>
        <strain evidence="2">CBHHK200</strain>
    </source>
</reference>
<protein>
    <submittedName>
        <fullName evidence="2">Uncharacterized protein</fullName>
    </submittedName>
</protein>
<feature type="non-terminal residue" evidence="2">
    <location>
        <position position="1"/>
    </location>
</feature>
<keyword evidence="3" id="KW-1185">Reference proteome</keyword>
<dbReference type="Proteomes" id="UP001218188">
    <property type="component" value="Unassembled WGS sequence"/>
</dbReference>
<gene>
    <name evidence="2" type="ORF">C8F04DRAFT_1392983</name>
</gene>
<evidence type="ECO:0000313" key="2">
    <source>
        <dbReference type="EMBL" id="KAJ7038446.1"/>
    </source>
</evidence>
<dbReference type="AlphaFoldDB" id="A0AAD6T296"/>
<feature type="region of interest" description="Disordered" evidence="1">
    <location>
        <begin position="217"/>
        <end position="250"/>
    </location>
</feature>